<feature type="transmembrane region" description="Helical" evidence="1">
    <location>
        <begin position="346"/>
        <end position="367"/>
    </location>
</feature>
<sequence>MRAAGFRRADHPRRVQATVPQGRIIIAAGLLIGFVLAFPRQTVTTKYVNDLFIFLDGAYRIQAGQVPNVDFHSSLGPLAYYIPAMGHSLGGSFAAAMPVGMALMTVGVALVAAHVIATRMRPALGLPLALYLLLIVAVPMNPGEGIRDLSFAMFYNRIGWSALGLLLVMYLPPCRPGCGQGAADAVCAALLLLLMLYLKISYGLVGLAFLIFMLSDRRQWQWAAAALALTAAAGLLVERLWGGTASHIADLRLAGEVSGDFPTLRALVGEVQRNLPDIAVYGIFAALLLSRRRSIRDGLFLICCALAGILLIEQNFQAVGILTLGAGAAVAAESSLRAAPVPQSGVPLLLAAFLAPPILLFAAALGLHSGLGLARQGTDLSLPNYSGIRLVRLWAEGQHPTFRRYDDSLRDGAALLARLDDPGRVMVLDFVNPFSVGMGLVPPRGDSTWHHWGRTIDAHHHPAPDAFFADARIVMDPKVPIEPWTTNGLRKIYGAALAERYSLAAETEFWRLYLAKDADRTLSRPGSITTTMQSTTAQP</sequence>
<evidence type="ECO:0000313" key="2">
    <source>
        <dbReference type="EMBL" id="MCZ0963751.1"/>
    </source>
</evidence>
<feature type="transmembrane region" description="Helical" evidence="1">
    <location>
        <begin position="21"/>
        <end position="39"/>
    </location>
</feature>
<feature type="transmembrane region" description="Helical" evidence="1">
    <location>
        <begin position="154"/>
        <end position="173"/>
    </location>
</feature>
<keyword evidence="1" id="KW-0472">Membrane</keyword>
<gene>
    <name evidence="2" type="ORF">OU682_19325</name>
</gene>
<proteinExistence type="predicted"/>
<comment type="caution">
    <text evidence="2">The sequence shown here is derived from an EMBL/GenBank/DDBJ whole genome shotgun (WGS) entry which is preliminary data.</text>
</comment>
<evidence type="ECO:0000313" key="3">
    <source>
        <dbReference type="Proteomes" id="UP001149822"/>
    </source>
</evidence>
<evidence type="ECO:0000256" key="1">
    <source>
        <dbReference type="SAM" id="Phobius"/>
    </source>
</evidence>
<name>A0ABT4J9J1_9RHOB</name>
<feature type="transmembrane region" description="Helical" evidence="1">
    <location>
        <begin position="185"/>
        <end position="214"/>
    </location>
</feature>
<feature type="transmembrane region" description="Helical" evidence="1">
    <location>
        <begin position="123"/>
        <end position="142"/>
    </location>
</feature>
<reference evidence="2" key="1">
    <citation type="submission" date="2022-12" db="EMBL/GenBank/DDBJ databases">
        <title>Paracoccus sp. EF6 isolated from a lake water.</title>
        <authorList>
            <person name="Liu H."/>
        </authorList>
    </citation>
    <scope>NUCLEOTIDE SEQUENCE</scope>
    <source>
        <strain evidence="2">EF6</strain>
    </source>
</reference>
<feature type="transmembrane region" description="Helical" evidence="1">
    <location>
        <begin position="220"/>
        <end position="237"/>
    </location>
</feature>
<accession>A0ABT4J9J1</accession>
<organism evidence="2 3">
    <name type="scientific">Paracoccus benzoatiresistens</name>
    <dbReference type="NCBI Taxonomy" id="2997341"/>
    <lineage>
        <taxon>Bacteria</taxon>
        <taxon>Pseudomonadati</taxon>
        <taxon>Pseudomonadota</taxon>
        <taxon>Alphaproteobacteria</taxon>
        <taxon>Rhodobacterales</taxon>
        <taxon>Paracoccaceae</taxon>
        <taxon>Paracoccus</taxon>
    </lineage>
</organism>
<keyword evidence="3" id="KW-1185">Reference proteome</keyword>
<feature type="transmembrane region" description="Helical" evidence="1">
    <location>
        <begin position="93"/>
        <end position="116"/>
    </location>
</feature>
<feature type="transmembrane region" description="Helical" evidence="1">
    <location>
        <begin position="299"/>
        <end position="326"/>
    </location>
</feature>
<dbReference type="Proteomes" id="UP001149822">
    <property type="component" value="Unassembled WGS sequence"/>
</dbReference>
<protein>
    <submittedName>
        <fullName evidence="2">Uncharacterized protein</fullName>
    </submittedName>
</protein>
<keyword evidence="1" id="KW-1133">Transmembrane helix</keyword>
<dbReference type="EMBL" id="JAPTYD010000049">
    <property type="protein sequence ID" value="MCZ0963751.1"/>
    <property type="molecule type" value="Genomic_DNA"/>
</dbReference>
<dbReference type="RefSeq" id="WP_268943849.1">
    <property type="nucleotide sequence ID" value="NZ_JAPTYD010000049.1"/>
</dbReference>
<keyword evidence="1" id="KW-0812">Transmembrane</keyword>